<dbReference type="InterPro" id="IPR039261">
    <property type="entry name" value="FNR_nucleotide-bd"/>
</dbReference>
<dbReference type="InterPro" id="IPR037117">
    <property type="entry name" value="Dihydroorotate_DH_ele_sf"/>
</dbReference>
<dbReference type="GO" id="GO:0046872">
    <property type="term" value="F:metal ion binding"/>
    <property type="evidence" value="ECO:0007669"/>
    <property type="project" value="UniProtKB-KW"/>
</dbReference>
<accession>A0A7K0KDB0</accession>
<feature type="binding site" evidence="12">
    <location>
        <position position="256"/>
    </location>
    <ligand>
        <name>[2Fe-2S] cluster</name>
        <dbReference type="ChEBI" id="CHEBI:190135"/>
    </ligand>
</feature>
<dbReference type="CDD" id="cd06218">
    <property type="entry name" value="DHOD_e_trans"/>
    <property type="match status" value="1"/>
</dbReference>
<dbReference type="Gene3D" id="2.40.30.10">
    <property type="entry name" value="Translation factors"/>
    <property type="match status" value="1"/>
</dbReference>
<dbReference type="GO" id="GO:0050660">
    <property type="term" value="F:flavin adenine dinucleotide binding"/>
    <property type="evidence" value="ECO:0007669"/>
    <property type="project" value="InterPro"/>
</dbReference>
<dbReference type="RefSeq" id="WP_154532972.1">
    <property type="nucleotide sequence ID" value="NZ_VUNG01000002.1"/>
</dbReference>
<evidence type="ECO:0000313" key="15">
    <source>
        <dbReference type="Proteomes" id="UP000438914"/>
    </source>
</evidence>
<dbReference type="InterPro" id="IPR012165">
    <property type="entry name" value="Cyt_c3_hydrogenase_gsu"/>
</dbReference>
<evidence type="ECO:0000256" key="9">
    <source>
        <dbReference type="ARBA" id="ARBA00023014"/>
    </source>
</evidence>
<dbReference type="GO" id="GO:0051537">
    <property type="term" value="F:2 iron, 2 sulfur cluster binding"/>
    <property type="evidence" value="ECO:0007669"/>
    <property type="project" value="UniProtKB-KW"/>
</dbReference>
<evidence type="ECO:0000256" key="1">
    <source>
        <dbReference type="ARBA" id="ARBA00006422"/>
    </source>
</evidence>
<evidence type="ECO:0000256" key="10">
    <source>
        <dbReference type="ARBA" id="ARBA00034078"/>
    </source>
</evidence>
<evidence type="ECO:0000256" key="2">
    <source>
        <dbReference type="ARBA" id="ARBA00022448"/>
    </source>
</evidence>
<dbReference type="EMBL" id="VUNG01000002">
    <property type="protein sequence ID" value="MST83410.1"/>
    <property type="molecule type" value="Genomic_DNA"/>
</dbReference>
<dbReference type="GO" id="GO:0016491">
    <property type="term" value="F:oxidoreductase activity"/>
    <property type="evidence" value="ECO:0007669"/>
    <property type="project" value="InterPro"/>
</dbReference>
<dbReference type="GO" id="GO:0006221">
    <property type="term" value="P:pyrimidine nucleotide biosynthetic process"/>
    <property type="evidence" value="ECO:0007669"/>
    <property type="project" value="InterPro"/>
</dbReference>
<feature type="binding site" evidence="11">
    <location>
        <begin position="78"/>
        <end position="79"/>
    </location>
    <ligand>
        <name>FAD</name>
        <dbReference type="ChEBI" id="CHEBI:57692"/>
    </ligand>
</feature>
<dbReference type="Proteomes" id="UP000438914">
    <property type="component" value="Unassembled WGS sequence"/>
</dbReference>
<dbReference type="Gene3D" id="2.10.240.10">
    <property type="entry name" value="Dihydroorotate dehydrogenase, electron transfer subunit"/>
    <property type="match status" value="1"/>
</dbReference>
<dbReference type="InterPro" id="IPR001433">
    <property type="entry name" value="OxRdtase_FAD/NAD-bd"/>
</dbReference>
<dbReference type="AlphaFoldDB" id="A0A7K0KDB0"/>
<dbReference type="Gene3D" id="3.40.50.80">
    <property type="entry name" value="Nucleotide-binding domain of ferredoxin-NADP reductase (FNR) module"/>
    <property type="match status" value="1"/>
</dbReference>
<keyword evidence="6 11" id="KW-0274">FAD</keyword>
<evidence type="ECO:0000256" key="4">
    <source>
        <dbReference type="ARBA" id="ARBA00022714"/>
    </source>
</evidence>
<dbReference type="InterPro" id="IPR017927">
    <property type="entry name" value="FAD-bd_FR_type"/>
</dbReference>
<proteinExistence type="inferred from homology"/>
<dbReference type="PANTHER" id="PTHR43513">
    <property type="entry name" value="DIHYDROOROTATE DEHYDROGENASE B (NAD(+)), ELECTRON TRANSFER SUBUNIT"/>
    <property type="match status" value="1"/>
</dbReference>
<evidence type="ECO:0000256" key="5">
    <source>
        <dbReference type="ARBA" id="ARBA00022723"/>
    </source>
</evidence>
<dbReference type="SUPFAM" id="SSF52343">
    <property type="entry name" value="Ferredoxin reductase-like, C-terminal NADP-linked domain"/>
    <property type="match status" value="1"/>
</dbReference>
<organism evidence="14 15">
    <name type="scientific">Hallella mizrahii</name>
    <dbReference type="NCBI Taxonomy" id="2606637"/>
    <lineage>
        <taxon>Bacteria</taxon>
        <taxon>Pseudomonadati</taxon>
        <taxon>Bacteroidota</taxon>
        <taxon>Bacteroidia</taxon>
        <taxon>Bacteroidales</taxon>
        <taxon>Prevotellaceae</taxon>
        <taxon>Hallella</taxon>
    </lineage>
</organism>
<dbReference type="Pfam" id="PF10418">
    <property type="entry name" value="DHODB_Fe-S_bind"/>
    <property type="match status" value="1"/>
</dbReference>
<sequence>MKKFCMDLTVASNEHISDHHVLLKLTSKRPLPEMMPGQFVNIHVEDSPTTFLRRPISINFVDVSRNELWLLVAAVGEGTKHIAKLKAGDHLDCLFPLGHGFSDLAAIKSSIRSDKSVAATATVENDKAASPVYGKPDDDYRLRVLLVGGGVGVAPILYQGAEIKCQGGEPVFLLGARSAKDLLELDLFKKIGKVYITTEDASAGEKGFVTNHSILQDEHFDFIQTCGPTSMMKAVARFAKEKNIPCEVSLENMMACGLGACLCCVEKTVDGNLCVCKEGPVFNIKKLLW</sequence>
<evidence type="ECO:0000256" key="6">
    <source>
        <dbReference type="ARBA" id="ARBA00022827"/>
    </source>
</evidence>
<feature type="binding site" evidence="11">
    <location>
        <begin position="54"/>
        <end position="57"/>
    </location>
    <ligand>
        <name>FAD</name>
        <dbReference type="ChEBI" id="CHEBI:57692"/>
    </ligand>
</feature>
<dbReference type="Pfam" id="PF00175">
    <property type="entry name" value="NAD_binding_1"/>
    <property type="match status" value="1"/>
</dbReference>
<keyword evidence="7" id="KW-0249">Electron transport</keyword>
<comment type="cofactor">
    <cofactor evidence="12">
        <name>[2Fe-2S] cluster</name>
        <dbReference type="ChEBI" id="CHEBI:190135"/>
    </cofactor>
    <text evidence="12">Binds 1 [2Fe-2S] cluster per subunit.</text>
</comment>
<protein>
    <submittedName>
        <fullName evidence="14">Dihydroorotate dehydrogenase electron transfer subunit</fullName>
    </submittedName>
</protein>
<keyword evidence="8 12" id="KW-0408">Iron</keyword>
<dbReference type="InterPro" id="IPR019480">
    <property type="entry name" value="Dihydroorotate_DH_Fe-S-bd"/>
</dbReference>
<dbReference type="InterPro" id="IPR050353">
    <property type="entry name" value="PyrK_electron_transfer"/>
</dbReference>
<evidence type="ECO:0000256" key="7">
    <source>
        <dbReference type="ARBA" id="ARBA00022982"/>
    </source>
</evidence>
<keyword evidence="4 12" id="KW-0001">2Fe-2S</keyword>
<comment type="similarity">
    <text evidence="1">Belongs to the PyrK family.</text>
</comment>
<keyword evidence="3 11" id="KW-0285">Flavoprotein</keyword>
<keyword evidence="5 12" id="KW-0479">Metal-binding</keyword>
<gene>
    <name evidence="14" type="ORF">FYJ73_01705</name>
</gene>
<keyword evidence="15" id="KW-1185">Reference proteome</keyword>
<keyword evidence="9 12" id="KW-0411">Iron-sulfur</keyword>
<comment type="cofactor">
    <cofactor evidence="11">
        <name>FAD</name>
        <dbReference type="ChEBI" id="CHEBI:57692"/>
    </cofactor>
    <text evidence="11">Binds 1 FAD per subunit.</text>
</comment>
<dbReference type="PROSITE" id="PS51384">
    <property type="entry name" value="FAD_FR"/>
    <property type="match status" value="1"/>
</dbReference>
<dbReference type="PANTHER" id="PTHR43513:SF3">
    <property type="entry name" value="DIHYDROOROTATE DEHYDROGENASE B (NAD(+)), ELECTRON TRANSFER SUBUNIT-RELATED"/>
    <property type="match status" value="1"/>
</dbReference>
<evidence type="ECO:0000256" key="3">
    <source>
        <dbReference type="ARBA" id="ARBA00022630"/>
    </source>
</evidence>
<feature type="domain" description="FAD-binding FR-type" evidence="13">
    <location>
        <begin position="3"/>
        <end position="103"/>
    </location>
</feature>
<evidence type="ECO:0000256" key="11">
    <source>
        <dbReference type="PIRSR" id="PIRSR006816-1"/>
    </source>
</evidence>
<comment type="cofactor">
    <cofactor evidence="10">
        <name>[2Fe-2S] cluster</name>
        <dbReference type="ChEBI" id="CHEBI:190135"/>
    </cofactor>
</comment>
<evidence type="ECO:0000256" key="8">
    <source>
        <dbReference type="ARBA" id="ARBA00023004"/>
    </source>
</evidence>
<feature type="binding site" evidence="12">
    <location>
        <position position="264"/>
    </location>
    <ligand>
        <name>[2Fe-2S] cluster</name>
        <dbReference type="ChEBI" id="CHEBI:190135"/>
    </ligand>
</feature>
<dbReference type="SUPFAM" id="SSF63380">
    <property type="entry name" value="Riboflavin synthase domain-like"/>
    <property type="match status" value="1"/>
</dbReference>
<evidence type="ECO:0000256" key="12">
    <source>
        <dbReference type="PIRSR" id="PIRSR006816-2"/>
    </source>
</evidence>
<feature type="binding site" evidence="12">
    <location>
        <position position="261"/>
    </location>
    <ligand>
        <name>[2Fe-2S] cluster</name>
        <dbReference type="ChEBI" id="CHEBI:190135"/>
    </ligand>
</feature>
<comment type="caution">
    <text evidence="14">The sequence shown here is derived from an EMBL/GenBank/DDBJ whole genome shotgun (WGS) entry which is preliminary data.</text>
</comment>
<evidence type="ECO:0000259" key="13">
    <source>
        <dbReference type="PROSITE" id="PS51384"/>
    </source>
</evidence>
<keyword evidence="2" id="KW-0813">Transport</keyword>
<dbReference type="InterPro" id="IPR017938">
    <property type="entry name" value="Riboflavin_synthase-like_b-brl"/>
</dbReference>
<name>A0A7K0KDB0_9BACT</name>
<evidence type="ECO:0000313" key="14">
    <source>
        <dbReference type="EMBL" id="MST83410.1"/>
    </source>
</evidence>
<feature type="binding site" evidence="12">
    <location>
        <position position="276"/>
    </location>
    <ligand>
        <name>[2Fe-2S] cluster</name>
        <dbReference type="ChEBI" id="CHEBI:190135"/>
    </ligand>
</feature>
<dbReference type="PIRSF" id="PIRSF006816">
    <property type="entry name" value="Cyc3_hyd_g"/>
    <property type="match status" value="1"/>
</dbReference>
<reference evidence="14 15" key="1">
    <citation type="submission" date="2019-08" db="EMBL/GenBank/DDBJ databases">
        <title>In-depth cultivation of the pig gut microbiome towards novel bacterial diversity and tailored functional studies.</title>
        <authorList>
            <person name="Wylensek D."/>
            <person name="Hitch T.C.A."/>
            <person name="Clavel T."/>
        </authorList>
    </citation>
    <scope>NUCLEOTIDE SEQUENCE [LARGE SCALE GENOMIC DNA]</scope>
    <source>
        <strain evidence="14 15">LKV-178-WT-2A</strain>
    </source>
</reference>